<evidence type="ECO:0000256" key="5">
    <source>
        <dbReference type="ARBA" id="ARBA00022989"/>
    </source>
</evidence>
<sequence>MLVFLARRLAFFGFALVTASILIFVLIRAAGGNVAAVMLGKGATPEAIDALEAELGLDRALPVQYFDWVGGMLTGDFGTSFRTGEPVTKLLTDSLPVSVPLALGGMLLALVIALPVGTYAATKAGTPIGALVAMLSQVGIAIPVFWAGVLLSMFVGLRLGWLPTGGWTPWSTSAVDAARSLVLPALALGMVMAATLSRYTRTAVMDVMNEDFVRTARATGMTRRGALMRVGVRNAALPLVTVVGLLAAELIGGTVIIEEVFSLPGLARMILSAVSAREIIVVQSSVMIIVAFVMLVNLTVDVLYGVLDPRVRVSR</sequence>
<feature type="transmembrane region" description="Helical" evidence="7">
    <location>
        <begin position="128"/>
        <end position="157"/>
    </location>
</feature>
<keyword evidence="4 7" id="KW-0812">Transmembrane</keyword>
<keyword evidence="2 7" id="KW-0813">Transport</keyword>
<dbReference type="Pfam" id="PF19300">
    <property type="entry name" value="BPD_transp_1_N"/>
    <property type="match status" value="1"/>
</dbReference>
<evidence type="ECO:0000313" key="9">
    <source>
        <dbReference type="Proteomes" id="UP000433406"/>
    </source>
</evidence>
<feature type="transmembrane region" description="Helical" evidence="7">
    <location>
        <begin position="177"/>
        <end position="196"/>
    </location>
</feature>
<evidence type="ECO:0000256" key="2">
    <source>
        <dbReference type="ARBA" id="ARBA00022448"/>
    </source>
</evidence>
<evidence type="ECO:0000256" key="7">
    <source>
        <dbReference type="RuleBase" id="RU363032"/>
    </source>
</evidence>
<dbReference type="GO" id="GO:0005886">
    <property type="term" value="C:plasma membrane"/>
    <property type="evidence" value="ECO:0007669"/>
    <property type="project" value="UniProtKB-SubCell"/>
</dbReference>
<dbReference type="InterPro" id="IPR045621">
    <property type="entry name" value="BPD_transp_1_N"/>
</dbReference>
<protein>
    <submittedName>
        <fullName evidence="8">ABC transporter permease subunit</fullName>
    </submittedName>
</protein>
<dbReference type="Gene3D" id="1.10.3720.10">
    <property type="entry name" value="MetI-like"/>
    <property type="match status" value="1"/>
</dbReference>
<dbReference type="InterPro" id="IPR000515">
    <property type="entry name" value="MetI-like"/>
</dbReference>
<organism evidence="8 9">
    <name type="scientific">Nocardioides marmotae</name>
    <dbReference type="NCBI Taxonomy" id="2663857"/>
    <lineage>
        <taxon>Bacteria</taxon>
        <taxon>Bacillati</taxon>
        <taxon>Actinomycetota</taxon>
        <taxon>Actinomycetes</taxon>
        <taxon>Propionibacteriales</taxon>
        <taxon>Nocardioidaceae</taxon>
        <taxon>Nocardioides</taxon>
    </lineage>
</organism>
<dbReference type="RefSeq" id="WP_154614204.1">
    <property type="nucleotide sequence ID" value="NZ_CP053660.1"/>
</dbReference>
<feature type="transmembrane region" description="Helical" evidence="7">
    <location>
        <begin position="99"/>
        <end position="121"/>
    </location>
</feature>
<proteinExistence type="inferred from homology"/>
<dbReference type="AlphaFoldDB" id="A0A6I3J1X6"/>
<evidence type="ECO:0000256" key="1">
    <source>
        <dbReference type="ARBA" id="ARBA00004651"/>
    </source>
</evidence>
<feature type="transmembrane region" description="Helical" evidence="7">
    <location>
        <begin position="279"/>
        <end position="307"/>
    </location>
</feature>
<dbReference type="PANTHER" id="PTHR43163">
    <property type="entry name" value="DIPEPTIDE TRANSPORT SYSTEM PERMEASE PROTEIN DPPB-RELATED"/>
    <property type="match status" value="1"/>
</dbReference>
<comment type="similarity">
    <text evidence="7">Belongs to the binding-protein-dependent transport system permease family.</text>
</comment>
<keyword evidence="5 7" id="KW-1133">Transmembrane helix</keyword>
<dbReference type="EMBL" id="WLCI01000005">
    <property type="protein sequence ID" value="MTB94366.1"/>
    <property type="molecule type" value="Genomic_DNA"/>
</dbReference>
<comment type="caution">
    <text evidence="8">The sequence shown here is derived from an EMBL/GenBank/DDBJ whole genome shotgun (WGS) entry which is preliminary data.</text>
</comment>
<evidence type="ECO:0000256" key="4">
    <source>
        <dbReference type="ARBA" id="ARBA00022692"/>
    </source>
</evidence>
<evidence type="ECO:0000313" key="8">
    <source>
        <dbReference type="EMBL" id="MTB94366.1"/>
    </source>
</evidence>
<dbReference type="PANTHER" id="PTHR43163:SF6">
    <property type="entry name" value="DIPEPTIDE TRANSPORT SYSTEM PERMEASE PROTEIN DPPB-RELATED"/>
    <property type="match status" value="1"/>
</dbReference>
<keyword evidence="3" id="KW-1003">Cell membrane</keyword>
<keyword evidence="6 7" id="KW-0472">Membrane</keyword>
<accession>A0A6I3J1X6</accession>
<feature type="transmembrane region" description="Helical" evidence="7">
    <location>
        <begin position="9"/>
        <end position="30"/>
    </location>
</feature>
<dbReference type="CDD" id="cd06261">
    <property type="entry name" value="TM_PBP2"/>
    <property type="match status" value="1"/>
</dbReference>
<dbReference type="PROSITE" id="PS50928">
    <property type="entry name" value="ABC_TM1"/>
    <property type="match status" value="1"/>
</dbReference>
<name>A0A6I3J1X6_9ACTN</name>
<dbReference type="SUPFAM" id="SSF161098">
    <property type="entry name" value="MetI-like"/>
    <property type="match status" value="1"/>
</dbReference>
<evidence type="ECO:0000256" key="3">
    <source>
        <dbReference type="ARBA" id="ARBA00022475"/>
    </source>
</evidence>
<comment type="subcellular location">
    <subcellularLocation>
        <location evidence="1 7">Cell membrane</location>
        <topology evidence="1 7">Multi-pass membrane protein</topology>
    </subcellularLocation>
</comment>
<feature type="transmembrane region" description="Helical" evidence="7">
    <location>
        <begin position="236"/>
        <end position="257"/>
    </location>
</feature>
<keyword evidence="9" id="KW-1185">Reference proteome</keyword>
<dbReference type="InterPro" id="IPR035906">
    <property type="entry name" value="MetI-like_sf"/>
</dbReference>
<dbReference type="Proteomes" id="UP000433406">
    <property type="component" value="Unassembled WGS sequence"/>
</dbReference>
<dbReference type="GO" id="GO:0071916">
    <property type="term" value="F:dipeptide transmembrane transporter activity"/>
    <property type="evidence" value="ECO:0007669"/>
    <property type="project" value="TreeGrafter"/>
</dbReference>
<dbReference type="Pfam" id="PF00528">
    <property type="entry name" value="BPD_transp_1"/>
    <property type="match status" value="1"/>
</dbReference>
<evidence type="ECO:0000256" key="6">
    <source>
        <dbReference type="ARBA" id="ARBA00023136"/>
    </source>
</evidence>
<gene>
    <name evidence="8" type="ORF">GGQ22_04655</name>
</gene>
<reference evidence="8 9" key="1">
    <citation type="submission" date="2019-10" db="EMBL/GenBank/DDBJ databases">
        <title>Nocardioides novel species isolated from the excrement of Marmot.</title>
        <authorList>
            <person name="Zhang G."/>
        </authorList>
    </citation>
    <scope>NUCLEOTIDE SEQUENCE [LARGE SCALE GENOMIC DNA]</scope>
    <source>
        <strain evidence="9">zg-579</strain>
    </source>
</reference>